<protein>
    <recommendedName>
        <fullName evidence="5">AMP-dependent synthetase/ligase domain-containing protein</fullName>
    </recommendedName>
</protein>
<dbReference type="GO" id="GO:0071766">
    <property type="term" value="P:Actinobacterium-type cell wall biogenesis"/>
    <property type="evidence" value="ECO:0007669"/>
    <property type="project" value="UniProtKB-ARBA"/>
</dbReference>
<dbReference type="PANTHER" id="PTHR22754">
    <property type="entry name" value="DISCO-INTERACTING PROTEIN 2 DIP2 -RELATED"/>
    <property type="match status" value="1"/>
</dbReference>
<evidence type="ECO:0000256" key="1">
    <source>
        <dbReference type="ARBA" id="ARBA00006432"/>
    </source>
</evidence>
<gene>
    <name evidence="6" type="ORF">CFN78_23095</name>
</gene>
<dbReference type="Proteomes" id="UP000242444">
    <property type="component" value="Unassembled WGS sequence"/>
</dbReference>
<feature type="domain" description="AMP-dependent synthetase/ligase" evidence="5">
    <location>
        <begin position="28"/>
        <end position="432"/>
    </location>
</feature>
<dbReference type="GO" id="GO:0016874">
    <property type="term" value="F:ligase activity"/>
    <property type="evidence" value="ECO:0007669"/>
    <property type="project" value="UniProtKB-KW"/>
</dbReference>
<accession>A0A263CXI1</accession>
<evidence type="ECO:0000313" key="6">
    <source>
        <dbReference type="EMBL" id="OZM70811.1"/>
    </source>
</evidence>
<organism evidence="6 7">
    <name type="scientific">Amycolatopsis antarctica</name>
    <dbReference type="NCBI Taxonomy" id="1854586"/>
    <lineage>
        <taxon>Bacteria</taxon>
        <taxon>Bacillati</taxon>
        <taxon>Actinomycetota</taxon>
        <taxon>Actinomycetes</taxon>
        <taxon>Pseudonocardiales</taxon>
        <taxon>Pseudonocardiaceae</taxon>
        <taxon>Amycolatopsis</taxon>
    </lineage>
</organism>
<evidence type="ECO:0000256" key="3">
    <source>
        <dbReference type="ARBA" id="ARBA00022832"/>
    </source>
</evidence>
<reference evidence="6 7" key="1">
    <citation type="submission" date="2017-07" db="EMBL/GenBank/DDBJ databases">
        <title>Amycolatopsis antarcticus sp. nov., isolated from the surface of an Antarcticus brown macroalga.</title>
        <authorList>
            <person name="Wang J."/>
            <person name="Leiva S."/>
            <person name="Huang J."/>
            <person name="Huang Y."/>
        </authorList>
    </citation>
    <scope>NUCLEOTIDE SEQUENCE [LARGE SCALE GENOMIC DNA]</scope>
    <source>
        <strain evidence="6 7">AU-G6</strain>
    </source>
</reference>
<keyword evidence="3" id="KW-0276">Fatty acid metabolism</keyword>
<dbReference type="InterPro" id="IPR045851">
    <property type="entry name" value="AMP-bd_C_sf"/>
</dbReference>
<evidence type="ECO:0000259" key="5">
    <source>
        <dbReference type="Pfam" id="PF00501"/>
    </source>
</evidence>
<dbReference type="GO" id="GO:0008610">
    <property type="term" value="P:lipid biosynthetic process"/>
    <property type="evidence" value="ECO:0007669"/>
    <property type="project" value="InterPro"/>
</dbReference>
<evidence type="ECO:0000256" key="4">
    <source>
        <dbReference type="ARBA" id="ARBA00023098"/>
    </source>
</evidence>
<name>A0A263CXI1_9PSEU</name>
<dbReference type="Pfam" id="PF00501">
    <property type="entry name" value="AMP-binding"/>
    <property type="match status" value="1"/>
</dbReference>
<dbReference type="EMBL" id="NKYE01000017">
    <property type="protein sequence ID" value="OZM70811.1"/>
    <property type="molecule type" value="Genomic_DNA"/>
</dbReference>
<evidence type="ECO:0000313" key="7">
    <source>
        <dbReference type="Proteomes" id="UP000242444"/>
    </source>
</evidence>
<dbReference type="InterPro" id="IPR020845">
    <property type="entry name" value="AMP-binding_CS"/>
</dbReference>
<dbReference type="GO" id="GO:0006631">
    <property type="term" value="P:fatty acid metabolic process"/>
    <property type="evidence" value="ECO:0007669"/>
    <property type="project" value="UniProtKB-KW"/>
</dbReference>
<dbReference type="SUPFAM" id="SSF56801">
    <property type="entry name" value="Acetyl-CoA synthetase-like"/>
    <property type="match status" value="1"/>
</dbReference>
<sequence>MTAQQSTGQERTVTGERTVAAAFAELHARDPQRELFVFVDDHGRDAERLTVDALAGQADEVRALLHDAGINAGDRVLLIHLPSLDFIAAFLGCLAAGVIPVPLAPPNPFKLAHDVRAVSAIAASSGARALLTHTAYRDLVAAAAPLPLDGPQWPELPWLHPGAAIGVDAPVSQPSLWPAPADLDDPAFLQYTSGSTGFPKGVVVSHRNIHHELDALAADLVLGDDTVAVSWVPHFHDLGLISFLLNTLAGNAGRTYVISPLSFLQRPAVWFDVLSRVRGTHTSAPNFAYDLMVRKTTAEQRAAWDLSSLRVLGSSGEIVQPSTVEKFFSVFKSTGITREMFCPGYGLAEHTLSVSMGTGGPLALDRDQLEQGRAVPAAEGSSRVPAVFYGSGWVTKTGAGVRIVAPETERPCAPDEIGEIWIDSATKARGYWGLVEESRETFRAVVADGDPRGYLRTGDLGFLRDGELYVTGRLKDLIIVHGHNYSPQDVEDSVRGCHARIRGGGVAAFSVPSLDGKTSGERLIILAETSGADPGDALVAEIRAAIRRSVRDDHGLACHEVLVGTELVLKTTSGKVRRTACREEFLRQEVGGAVEARS</sequence>
<dbReference type="InParanoid" id="A0A263CXI1"/>
<keyword evidence="2" id="KW-0436">Ligase</keyword>
<evidence type="ECO:0000256" key="2">
    <source>
        <dbReference type="ARBA" id="ARBA00022598"/>
    </source>
</evidence>
<dbReference type="FunFam" id="3.40.50.12780:FF:000013">
    <property type="entry name" value="Long-chain-fatty-acid--AMP ligase FadD32"/>
    <property type="match status" value="1"/>
</dbReference>
<proteinExistence type="inferred from homology"/>
<dbReference type="InterPro" id="IPR040097">
    <property type="entry name" value="FAAL/FAAC"/>
</dbReference>
<dbReference type="FunCoup" id="A0A263CXI1">
    <property type="interactions" value="1"/>
</dbReference>
<dbReference type="OrthoDB" id="3671040at2"/>
<comment type="similarity">
    <text evidence="1">Belongs to the ATP-dependent AMP-binding enzyme family.</text>
</comment>
<dbReference type="InterPro" id="IPR000873">
    <property type="entry name" value="AMP-dep_synth/lig_dom"/>
</dbReference>
<dbReference type="PROSITE" id="PS00455">
    <property type="entry name" value="AMP_BINDING"/>
    <property type="match status" value="1"/>
</dbReference>
<keyword evidence="7" id="KW-1185">Reference proteome</keyword>
<comment type="caution">
    <text evidence="6">The sequence shown here is derived from an EMBL/GenBank/DDBJ whole genome shotgun (WGS) entry which is preliminary data.</text>
</comment>
<dbReference type="AlphaFoldDB" id="A0A263CXI1"/>
<dbReference type="CDD" id="cd05931">
    <property type="entry name" value="FAAL"/>
    <property type="match status" value="1"/>
</dbReference>
<dbReference type="RefSeq" id="WP_094864994.1">
    <property type="nucleotide sequence ID" value="NZ_NKYE01000017.1"/>
</dbReference>
<dbReference type="InterPro" id="IPR042099">
    <property type="entry name" value="ANL_N_sf"/>
</dbReference>
<dbReference type="Gene3D" id="3.30.300.30">
    <property type="match status" value="1"/>
</dbReference>
<keyword evidence="4" id="KW-0443">Lipid metabolism</keyword>
<dbReference type="PANTHER" id="PTHR22754:SF32">
    <property type="entry name" value="DISCO-INTERACTING PROTEIN 2"/>
    <property type="match status" value="1"/>
</dbReference>
<dbReference type="Gene3D" id="3.40.50.12780">
    <property type="entry name" value="N-terminal domain of ligase-like"/>
    <property type="match status" value="1"/>
</dbReference>